<keyword evidence="5" id="KW-0547">Nucleotide-binding</keyword>
<proteinExistence type="predicted"/>
<dbReference type="GO" id="GO:0005524">
    <property type="term" value="F:ATP binding"/>
    <property type="evidence" value="ECO:0007669"/>
    <property type="project" value="UniProtKB-KW"/>
</dbReference>
<feature type="domain" description="Guanylate kinase-like" evidence="7">
    <location>
        <begin position="28"/>
        <end position="206"/>
    </location>
</feature>
<gene>
    <name evidence="8" type="primary">phnN</name>
    <name evidence="8" type="ORF">D1Z90_09750</name>
</gene>
<sequence length="222" mass="25131">MAPRSASILNIGQENNHHDCRTQHCPTPKLYYLVGPSGSGKDSLINALKQQTDINARLAFARRYITREQGVGEEGHIHLTPQEFTQRLEQGFFAMYWQANDCMYGISQQSINLLQQGKSVLVNGSRAYLPTVQAHYGDKLQVIALSVQQDILAQRLTQRARECQAKIAARLERNHEFESRLPDGSWLIDNSGDFAQAVHQLRQYLFTSLPSSAYKSRAEEIK</sequence>
<dbReference type="AlphaFoldDB" id="A0A418YES1"/>
<dbReference type="EC" id="2.7.4.23" evidence="3"/>
<name>A0A418YES1_9GAMM</name>
<dbReference type="InterPro" id="IPR008144">
    <property type="entry name" value="Guanylate_kin-like_dom"/>
</dbReference>
<dbReference type="PANTHER" id="PTHR23117">
    <property type="entry name" value="GUANYLATE KINASE-RELATED"/>
    <property type="match status" value="1"/>
</dbReference>
<evidence type="ECO:0000313" key="8">
    <source>
        <dbReference type="EMBL" id="RJG47686.1"/>
    </source>
</evidence>
<dbReference type="SUPFAM" id="SSF52540">
    <property type="entry name" value="P-loop containing nucleoside triphosphate hydrolases"/>
    <property type="match status" value="1"/>
</dbReference>
<dbReference type="PROSITE" id="PS50052">
    <property type="entry name" value="GUANYLATE_KINASE_2"/>
    <property type="match status" value="1"/>
</dbReference>
<organism evidence="8 9">
    <name type="scientific">Motilimonas pumila</name>
    <dbReference type="NCBI Taxonomy" id="2303987"/>
    <lineage>
        <taxon>Bacteria</taxon>
        <taxon>Pseudomonadati</taxon>
        <taxon>Pseudomonadota</taxon>
        <taxon>Gammaproteobacteria</taxon>
        <taxon>Alteromonadales</taxon>
        <taxon>Alteromonadales genera incertae sedis</taxon>
        <taxon>Motilimonas</taxon>
    </lineage>
</organism>
<dbReference type="InterPro" id="IPR027417">
    <property type="entry name" value="P-loop_NTPase"/>
</dbReference>
<comment type="catalytic activity">
    <reaction evidence="1">
        <text>alpha-D-ribose 1,5-bisphosphate + ATP = 5-phospho-alpha-D-ribose 1-diphosphate + ADP</text>
        <dbReference type="Rhea" id="RHEA:20109"/>
        <dbReference type="ChEBI" id="CHEBI:30616"/>
        <dbReference type="ChEBI" id="CHEBI:58017"/>
        <dbReference type="ChEBI" id="CHEBI:68688"/>
        <dbReference type="ChEBI" id="CHEBI:456216"/>
        <dbReference type="EC" id="2.7.4.23"/>
    </reaction>
</comment>
<comment type="pathway">
    <text evidence="2">Metabolic intermediate biosynthesis; 5-phospho-alpha-D-ribose 1-diphosphate biosynthesis; 5-phospho-alpha-D-ribose 1-diphosphate from D-ribose 5-phosphate (route II): step 3/3.</text>
</comment>
<dbReference type="Proteomes" id="UP000283255">
    <property type="component" value="Unassembled WGS sequence"/>
</dbReference>
<dbReference type="PANTHER" id="PTHR23117:SF8">
    <property type="entry name" value="RIBOSE 1,5-BISPHOSPHATE PHOSPHOKINASE PHNN"/>
    <property type="match status" value="1"/>
</dbReference>
<protein>
    <recommendedName>
        <fullName evidence="3">ribose 1,5-bisphosphate phosphokinase</fullName>
        <ecNumber evidence="3">2.7.4.23</ecNumber>
    </recommendedName>
</protein>
<keyword evidence="6" id="KW-0067">ATP-binding</keyword>
<dbReference type="GO" id="GO:0006015">
    <property type="term" value="P:5-phosphoribose 1-diphosphate biosynthetic process"/>
    <property type="evidence" value="ECO:0007669"/>
    <property type="project" value="UniProtKB-UniPathway"/>
</dbReference>
<evidence type="ECO:0000256" key="2">
    <source>
        <dbReference type="ARBA" id="ARBA00005069"/>
    </source>
</evidence>
<evidence type="ECO:0000256" key="5">
    <source>
        <dbReference type="ARBA" id="ARBA00022741"/>
    </source>
</evidence>
<evidence type="ECO:0000313" key="9">
    <source>
        <dbReference type="Proteomes" id="UP000283255"/>
    </source>
</evidence>
<dbReference type="Gene3D" id="3.40.50.300">
    <property type="entry name" value="P-loop containing nucleotide triphosphate hydrolases"/>
    <property type="match status" value="1"/>
</dbReference>
<dbReference type="NCBIfam" id="NF007485">
    <property type="entry name" value="PRK10078.1"/>
    <property type="match status" value="1"/>
</dbReference>
<dbReference type="InterPro" id="IPR012699">
    <property type="entry name" value="PhnN"/>
</dbReference>
<evidence type="ECO:0000256" key="6">
    <source>
        <dbReference type="ARBA" id="ARBA00022840"/>
    </source>
</evidence>
<keyword evidence="4" id="KW-0808">Transferase</keyword>
<dbReference type="EMBL" id="QZCH01000011">
    <property type="protein sequence ID" value="RJG47686.1"/>
    <property type="molecule type" value="Genomic_DNA"/>
</dbReference>
<evidence type="ECO:0000256" key="3">
    <source>
        <dbReference type="ARBA" id="ARBA00012892"/>
    </source>
</evidence>
<reference evidence="8 9" key="2">
    <citation type="submission" date="2019-01" db="EMBL/GenBank/DDBJ databases">
        <title>Motilimonas pumilus sp. nov., isolated from the gut of sea cucumber (Apostichopus japonicus).</title>
        <authorList>
            <person name="Wang F.-Q."/>
            <person name="Ren L.-H."/>
            <person name="Lin Y.-W."/>
            <person name="Sun G.-H."/>
            <person name="Du Z.-J."/>
            <person name="Zhao J.-X."/>
            <person name="Liu X.-J."/>
            <person name="Liu L.-J."/>
        </authorList>
    </citation>
    <scope>NUCLEOTIDE SEQUENCE [LARGE SCALE GENOMIC DNA]</scope>
    <source>
        <strain evidence="8 9">PLHSC7-2</strain>
    </source>
</reference>
<evidence type="ECO:0000256" key="4">
    <source>
        <dbReference type="ARBA" id="ARBA00022679"/>
    </source>
</evidence>
<dbReference type="SMART" id="SM00072">
    <property type="entry name" value="GuKc"/>
    <property type="match status" value="1"/>
</dbReference>
<accession>A0A418YES1</accession>
<evidence type="ECO:0000256" key="1">
    <source>
        <dbReference type="ARBA" id="ARBA00000373"/>
    </source>
</evidence>
<dbReference type="NCBIfam" id="TIGR02322">
    <property type="entry name" value="phosphon_PhnN"/>
    <property type="match status" value="1"/>
</dbReference>
<reference evidence="8 9" key="1">
    <citation type="submission" date="2018-09" db="EMBL/GenBank/DDBJ databases">
        <authorList>
            <person name="Wang F."/>
        </authorList>
    </citation>
    <scope>NUCLEOTIDE SEQUENCE [LARGE SCALE GENOMIC DNA]</scope>
    <source>
        <strain evidence="8 9">PLHSC7-2</strain>
    </source>
</reference>
<keyword evidence="8" id="KW-0418">Kinase</keyword>
<dbReference type="InterPro" id="IPR008145">
    <property type="entry name" value="GK/Ca_channel_bsu"/>
</dbReference>
<dbReference type="GO" id="GO:0033863">
    <property type="term" value="F:ribose 1,5-bisphosphate phosphokinase activity"/>
    <property type="evidence" value="ECO:0007669"/>
    <property type="project" value="UniProtKB-EC"/>
</dbReference>
<dbReference type="UniPathway" id="UPA00087">
    <property type="reaction ID" value="UER00175"/>
</dbReference>
<dbReference type="GO" id="GO:0005829">
    <property type="term" value="C:cytosol"/>
    <property type="evidence" value="ECO:0007669"/>
    <property type="project" value="TreeGrafter"/>
</dbReference>
<evidence type="ECO:0000259" key="7">
    <source>
        <dbReference type="PROSITE" id="PS50052"/>
    </source>
</evidence>
<comment type="caution">
    <text evidence="8">The sequence shown here is derived from an EMBL/GenBank/DDBJ whole genome shotgun (WGS) entry which is preliminary data.</text>
</comment>
<keyword evidence="9" id="KW-1185">Reference proteome</keyword>
<dbReference type="Pfam" id="PF00625">
    <property type="entry name" value="Guanylate_kin"/>
    <property type="match status" value="1"/>
</dbReference>